<dbReference type="AlphaFoldDB" id="A0A973WMI0"/>
<accession>A0A973WMI0</accession>
<dbReference type="EMBL" id="JABWSX010000001">
    <property type="protein sequence ID" value="NVL04818.1"/>
    <property type="molecule type" value="Genomic_DNA"/>
</dbReference>
<evidence type="ECO:0000313" key="1">
    <source>
        <dbReference type="EMBL" id="NVL04818.1"/>
    </source>
</evidence>
<protein>
    <recommendedName>
        <fullName evidence="2">Multi-ubiquitin domain-containing protein</fullName>
    </recommendedName>
</protein>
<comment type="caution">
    <text evidence="1">The sequence shown here is derived from an EMBL/GenBank/DDBJ whole genome shotgun (WGS) entry which is preliminary data.</text>
</comment>
<proteinExistence type="predicted"/>
<name>A0A973WMI0_9BRAD</name>
<evidence type="ECO:0008006" key="2">
    <source>
        <dbReference type="Google" id="ProtNLM"/>
    </source>
</evidence>
<gene>
    <name evidence="1" type="ORF">HU230_03440</name>
</gene>
<dbReference type="RefSeq" id="WP_176528991.1">
    <property type="nucleotide sequence ID" value="NZ_CP088022.1"/>
</dbReference>
<reference evidence="1" key="1">
    <citation type="submission" date="2020-06" db="EMBL/GenBank/DDBJ databases">
        <title>Whole Genome Sequence of Bradyrhizobium sp. Strain 66S1MB.</title>
        <authorList>
            <person name="Bromfield E."/>
            <person name="Cloutier S."/>
        </authorList>
    </citation>
    <scope>NUCLEOTIDE SEQUENCE</scope>
    <source>
        <strain evidence="1">66S1MB</strain>
    </source>
</reference>
<organism evidence="1">
    <name type="scientific">Bradyrhizobium quebecense</name>
    <dbReference type="NCBI Taxonomy" id="2748629"/>
    <lineage>
        <taxon>Bacteria</taxon>
        <taxon>Pseudomonadati</taxon>
        <taxon>Pseudomonadota</taxon>
        <taxon>Alphaproteobacteria</taxon>
        <taxon>Hyphomicrobiales</taxon>
        <taxon>Nitrobacteraceae</taxon>
        <taxon>Bradyrhizobium</taxon>
    </lineage>
</organism>
<sequence length="172" mass="19320">MSEAGKIDVKVRYPEDDDKLHDHKVHRDETLGSFKSRVLVAFGLTEGVDEKGELITFGLFHEHKALKEPETLGSVAGDADELHLKLERQRHYFFYKKHEIRSATPTATGARIKAMIKAVDPDFDLSHTLIEEGHGHGEDKVIEDGQIVSLKVDSAHPVKHFFSKPPTNFGAR</sequence>